<dbReference type="EMBL" id="BPQB01000012">
    <property type="protein sequence ID" value="GJE89199.1"/>
    <property type="molecule type" value="Genomic_DNA"/>
</dbReference>
<evidence type="ECO:0000313" key="2">
    <source>
        <dbReference type="EMBL" id="GJE89199.1"/>
    </source>
</evidence>
<evidence type="ECO:0000256" key="1">
    <source>
        <dbReference type="SAM" id="SignalP"/>
    </source>
</evidence>
<keyword evidence="3" id="KW-1185">Reference proteome</keyword>
<keyword evidence="1" id="KW-0732">Signal</keyword>
<proteinExistence type="predicted"/>
<dbReference type="AlphaFoldDB" id="A0A9P3LC48"/>
<gene>
    <name evidence="2" type="ORF">PsYK624_052940</name>
</gene>
<protein>
    <submittedName>
        <fullName evidence="2">Uncharacterized protein</fullName>
    </submittedName>
</protein>
<dbReference type="OrthoDB" id="2769307at2759"/>
<evidence type="ECO:0000313" key="3">
    <source>
        <dbReference type="Proteomes" id="UP000703269"/>
    </source>
</evidence>
<feature type="chain" id="PRO_5040487115" evidence="1">
    <location>
        <begin position="21"/>
        <end position="145"/>
    </location>
</feature>
<organism evidence="2 3">
    <name type="scientific">Phanerochaete sordida</name>
    <dbReference type="NCBI Taxonomy" id="48140"/>
    <lineage>
        <taxon>Eukaryota</taxon>
        <taxon>Fungi</taxon>
        <taxon>Dikarya</taxon>
        <taxon>Basidiomycota</taxon>
        <taxon>Agaricomycotina</taxon>
        <taxon>Agaricomycetes</taxon>
        <taxon>Polyporales</taxon>
        <taxon>Phanerochaetaceae</taxon>
        <taxon>Phanerochaete</taxon>
    </lineage>
</organism>
<name>A0A9P3LC48_9APHY</name>
<reference evidence="2 3" key="1">
    <citation type="submission" date="2021-08" db="EMBL/GenBank/DDBJ databases">
        <title>Draft Genome Sequence of Phanerochaete sordida strain YK-624.</title>
        <authorList>
            <person name="Mori T."/>
            <person name="Dohra H."/>
            <person name="Suzuki T."/>
            <person name="Kawagishi H."/>
            <person name="Hirai H."/>
        </authorList>
    </citation>
    <scope>NUCLEOTIDE SEQUENCE [LARGE SCALE GENOMIC DNA]</scope>
    <source>
        <strain evidence="2 3">YK-624</strain>
    </source>
</reference>
<comment type="caution">
    <text evidence="2">The sequence shown here is derived from an EMBL/GenBank/DDBJ whole genome shotgun (WGS) entry which is preliminary data.</text>
</comment>
<feature type="signal peptide" evidence="1">
    <location>
        <begin position="1"/>
        <end position="20"/>
    </location>
</feature>
<accession>A0A9P3LC48</accession>
<dbReference type="Proteomes" id="UP000703269">
    <property type="component" value="Unassembled WGS sequence"/>
</dbReference>
<sequence length="145" mass="15476">MHLVSHCSLIIAASAIHALASPAKRQGINIVDSPGAISAPADGTVVTADQTFPFGLSAPIPERIHCYGAYTNVNVYLLDSKPTTSSLNSTQGFTNYLFYFGNYIVDNIPEVVPPIDPIPPSSLTADTASRRISLTVVSVWCKSRI</sequence>